<feature type="compositionally biased region" description="Low complexity" evidence="1">
    <location>
        <begin position="13"/>
        <end position="27"/>
    </location>
</feature>
<organism evidence="2 3">
    <name type="scientific">Flexivirga endophytica</name>
    <dbReference type="NCBI Taxonomy" id="1849103"/>
    <lineage>
        <taxon>Bacteria</taxon>
        <taxon>Bacillati</taxon>
        <taxon>Actinomycetota</taxon>
        <taxon>Actinomycetes</taxon>
        <taxon>Micrococcales</taxon>
        <taxon>Dermacoccaceae</taxon>
        <taxon>Flexivirga</taxon>
    </lineage>
</organism>
<reference evidence="2" key="2">
    <citation type="submission" date="2020-09" db="EMBL/GenBank/DDBJ databases">
        <authorList>
            <person name="Sun Q."/>
            <person name="Zhou Y."/>
        </authorList>
    </citation>
    <scope>NUCLEOTIDE SEQUENCE</scope>
    <source>
        <strain evidence="2">CGMCC 1.15085</strain>
    </source>
</reference>
<dbReference type="InterPro" id="IPR001563">
    <property type="entry name" value="Peptidase_S10"/>
</dbReference>
<accession>A0A916TAM3</accession>
<name>A0A916TAM3_9MICO</name>
<dbReference type="GO" id="GO:0006508">
    <property type="term" value="P:proteolysis"/>
    <property type="evidence" value="ECO:0007669"/>
    <property type="project" value="InterPro"/>
</dbReference>
<dbReference type="SUPFAM" id="SSF53474">
    <property type="entry name" value="alpha/beta-Hydrolases"/>
    <property type="match status" value="1"/>
</dbReference>
<protein>
    <submittedName>
        <fullName evidence="2">Peptidase S10</fullName>
    </submittedName>
</protein>
<proteinExistence type="predicted"/>
<keyword evidence="3" id="KW-1185">Reference proteome</keyword>
<gene>
    <name evidence="2" type="ORF">GCM10011492_31080</name>
</gene>
<comment type="caution">
    <text evidence="2">The sequence shown here is derived from an EMBL/GenBank/DDBJ whole genome shotgun (WGS) entry which is preliminary data.</text>
</comment>
<evidence type="ECO:0000313" key="2">
    <source>
        <dbReference type="EMBL" id="GGB38152.1"/>
    </source>
</evidence>
<evidence type="ECO:0000256" key="1">
    <source>
        <dbReference type="SAM" id="MobiDB-lite"/>
    </source>
</evidence>
<dbReference type="Proteomes" id="UP000636793">
    <property type="component" value="Unassembled WGS sequence"/>
</dbReference>
<feature type="region of interest" description="Disordered" evidence="1">
    <location>
        <begin position="9"/>
        <end position="36"/>
    </location>
</feature>
<dbReference type="Pfam" id="PF00450">
    <property type="entry name" value="Peptidase_S10"/>
    <property type="match status" value="1"/>
</dbReference>
<sequence length="514" mass="57076">MQWLVNIRLVNDEPTTPTSTGPETAPESAPDPSDTLVRRSHTLTTATGPIRYTSESGTVVLRADELKDDVWRGRKPVAEVAVTAYTLDDADPRERPVTFAFNGGPGSSSLWLHMGLLGPRRVEMGDAGDLLPPPYDLVDNPETLLATSDLVFIDPVSTGLSRVVSGGKPKDFHGFTADIESVGEVIRTWVTRENRWLSPKFVAGESYGTTRAAAMAQHLQEKLGMYLNGLMMISSVLDFGTANFEHGNDRAHALYLPFYAATAHFHGQHGDRPLREVLDEAEEYAARDYPWALSRGNRLTDAERAEAVTRLAGLTGLSEDYVDRADLRIEHWRFFGELLRERGMTVGRLDSRFTGLAASRIAENMDADPAMDAITGPYSATFQHYLGAELGVTSEQVFHAISEDVGRDWSFKEFENSAVYVIDRLARAMRQNPHLSVHFAYGYYDGATPYFCAMDDVARLAPALLPRLEHHFYESGHMTYVHQPTRVQQSADLAEFVLRHSGHAQRESSTAEQA</sequence>
<evidence type="ECO:0000313" key="3">
    <source>
        <dbReference type="Proteomes" id="UP000636793"/>
    </source>
</evidence>
<dbReference type="AlphaFoldDB" id="A0A916TAM3"/>
<reference evidence="2" key="1">
    <citation type="journal article" date="2014" name="Int. J. Syst. Evol. Microbiol.">
        <title>Complete genome sequence of Corynebacterium casei LMG S-19264T (=DSM 44701T), isolated from a smear-ripened cheese.</title>
        <authorList>
            <consortium name="US DOE Joint Genome Institute (JGI-PGF)"/>
            <person name="Walter F."/>
            <person name="Albersmeier A."/>
            <person name="Kalinowski J."/>
            <person name="Ruckert C."/>
        </authorList>
    </citation>
    <scope>NUCLEOTIDE SEQUENCE</scope>
    <source>
        <strain evidence="2">CGMCC 1.15085</strain>
    </source>
</reference>
<dbReference type="InterPro" id="IPR029058">
    <property type="entry name" value="AB_hydrolase_fold"/>
</dbReference>
<dbReference type="EMBL" id="BMHI01000005">
    <property type="protein sequence ID" value="GGB38152.1"/>
    <property type="molecule type" value="Genomic_DNA"/>
</dbReference>
<dbReference type="Gene3D" id="3.40.50.1820">
    <property type="entry name" value="alpha/beta hydrolase"/>
    <property type="match status" value="1"/>
</dbReference>
<dbReference type="GO" id="GO:0004185">
    <property type="term" value="F:serine-type carboxypeptidase activity"/>
    <property type="evidence" value="ECO:0007669"/>
    <property type="project" value="InterPro"/>
</dbReference>